<dbReference type="Proteomes" id="UP001589628">
    <property type="component" value="Unassembled WGS sequence"/>
</dbReference>
<feature type="domain" description="Carbohydrate kinase PfkB" evidence="7">
    <location>
        <begin position="180"/>
        <end position="479"/>
    </location>
</feature>
<name>A0ABV5ZE92_9GAMM</name>
<evidence type="ECO:0000313" key="9">
    <source>
        <dbReference type="EMBL" id="MFB9887600.1"/>
    </source>
</evidence>
<gene>
    <name evidence="9" type="ORF">ACFFLH_14355</name>
</gene>
<dbReference type="PANTHER" id="PTHR46969:SF1">
    <property type="entry name" value="BIFUNCTIONAL PROTEIN HLDE"/>
    <property type="match status" value="1"/>
</dbReference>
<dbReference type="EMBL" id="JBHLZN010000005">
    <property type="protein sequence ID" value="MFB9887600.1"/>
    <property type="molecule type" value="Genomic_DNA"/>
</dbReference>
<dbReference type="InterPro" id="IPR011611">
    <property type="entry name" value="PfkB_dom"/>
</dbReference>
<accession>A0ABV5ZE92</accession>
<evidence type="ECO:0000256" key="4">
    <source>
        <dbReference type="ARBA" id="ARBA00022777"/>
    </source>
</evidence>
<comment type="caution">
    <text evidence="9">The sequence shown here is derived from an EMBL/GenBank/DDBJ whole genome shotgun (WGS) entry which is preliminary data.</text>
</comment>
<dbReference type="InterPro" id="IPR014729">
    <property type="entry name" value="Rossmann-like_a/b/a_fold"/>
</dbReference>
<dbReference type="Gene3D" id="3.40.50.620">
    <property type="entry name" value="HUPs"/>
    <property type="match status" value="1"/>
</dbReference>
<dbReference type="Pfam" id="PF00294">
    <property type="entry name" value="PfkB"/>
    <property type="match status" value="1"/>
</dbReference>
<comment type="function">
    <text evidence="1">Catalyzes the phosphorylation of D-glycero-D-manno-heptose 7-phosphate at the C-1 position to selectively form D-glycero-beta-D-manno-heptose-1,7-bisphosphate.</text>
</comment>
<proteinExistence type="predicted"/>
<dbReference type="InterPro" id="IPR029056">
    <property type="entry name" value="Ribokinase-like"/>
</dbReference>
<feature type="domain" description="Cytidyltransferase-like" evidence="8">
    <location>
        <begin position="23"/>
        <end position="109"/>
    </location>
</feature>
<protein>
    <submittedName>
        <fullName evidence="9">PfkB family carbohydrate kinase</fullName>
    </submittedName>
</protein>
<dbReference type="InterPro" id="IPR004821">
    <property type="entry name" value="Cyt_trans-like"/>
</dbReference>
<dbReference type="PANTHER" id="PTHR46969">
    <property type="entry name" value="BIFUNCTIONAL PROTEIN HLDE"/>
    <property type="match status" value="1"/>
</dbReference>
<dbReference type="RefSeq" id="WP_027312755.1">
    <property type="nucleotide sequence ID" value="NZ_JBHLZN010000005.1"/>
</dbReference>
<keyword evidence="4 9" id="KW-0418">Kinase</keyword>
<dbReference type="SUPFAM" id="SSF53613">
    <property type="entry name" value="Ribokinase-like"/>
    <property type="match status" value="1"/>
</dbReference>
<evidence type="ECO:0000256" key="2">
    <source>
        <dbReference type="ARBA" id="ARBA00003753"/>
    </source>
</evidence>
<organism evidence="9 10">
    <name type="scientific">Balneatrix alpica</name>
    <dbReference type="NCBI Taxonomy" id="75684"/>
    <lineage>
        <taxon>Bacteria</taxon>
        <taxon>Pseudomonadati</taxon>
        <taxon>Pseudomonadota</taxon>
        <taxon>Gammaproteobacteria</taxon>
        <taxon>Oceanospirillales</taxon>
        <taxon>Balneatrichaceae</taxon>
        <taxon>Balneatrix</taxon>
    </lineage>
</organism>
<dbReference type="Gene3D" id="3.40.1190.20">
    <property type="match status" value="1"/>
</dbReference>
<evidence type="ECO:0000259" key="8">
    <source>
        <dbReference type="Pfam" id="PF01467"/>
    </source>
</evidence>
<keyword evidence="10" id="KW-1185">Reference proteome</keyword>
<reference evidence="9 10" key="1">
    <citation type="submission" date="2024-09" db="EMBL/GenBank/DDBJ databases">
        <authorList>
            <person name="Sun Q."/>
            <person name="Mori K."/>
        </authorList>
    </citation>
    <scope>NUCLEOTIDE SEQUENCE [LARGE SCALE GENOMIC DNA]</scope>
    <source>
        <strain evidence="9 10">ATCC 51285</strain>
    </source>
</reference>
<dbReference type="GO" id="GO:0016301">
    <property type="term" value="F:kinase activity"/>
    <property type="evidence" value="ECO:0007669"/>
    <property type="project" value="UniProtKB-KW"/>
</dbReference>
<sequence>MVKLLDLAQLRAVQQQGKRVVMIYGDFNVLHPGHFRFIRFAAEQGDYLVVGLNDQSSSPGAFLSNEERWQALSCLDLVQEIVLIKDDLEAWLERIRPQVVVKGKEWQNQPNPETELLERLGTKLLFSSGERFVSSLPYMRRAYDPLEWLEAELTLPYLRRHQCSLPSLMEVLQGFQGLKVAVLGDLIVDEYQDCQPVGMSREDPTIVVTPQQLNRYLGGAGIVAAHARGLGAEVDFYSVVGEDPAAAFAREKLAAFGVQPTLLVDPIRPTTVKKRYRALGKTLLRVNDFLEQDLSKELSQTLLERFQEQAKHYDLVIFSDFNYGFLSPSVVQDISMLCSQQGVPYVADSQSSSQVGDLDKFRQVLLATPTEHEARLTTHNAQDGLVRVSAALGDQLEAKHLFVTLGAEGVLIRTKMSSGEWDTDELPALNTNPVDPAGAGDAMLTSASMALVAGADIWQAALIGSLASACQVGRVGNIPLSLEEIERGLTAAFVEG</sequence>
<evidence type="ECO:0000256" key="3">
    <source>
        <dbReference type="ARBA" id="ARBA00022679"/>
    </source>
</evidence>
<dbReference type="NCBIfam" id="TIGR00125">
    <property type="entry name" value="cyt_tran_rel"/>
    <property type="match status" value="1"/>
</dbReference>
<keyword evidence="3" id="KW-0808">Transferase</keyword>
<dbReference type="SUPFAM" id="SSF52374">
    <property type="entry name" value="Nucleotidylyl transferase"/>
    <property type="match status" value="1"/>
</dbReference>
<dbReference type="CDD" id="cd01172">
    <property type="entry name" value="RfaE_like"/>
    <property type="match status" value="1"/>
</dbReference>
<evidence type="ECO:0000256" key="6">
    <source>
        <dbReference type="ARBA" id="ARBA00023277"/>
    </source>
</evidence>
<evidence type="ECO:0000259" key="7">
    <source>
        <dbReference type="Pfam" id="PF00294"/>
    </source>
</evidence>
<keyword evidence="5" id="KW-0511">Multifunctional enzyme</keyword>
<evidence type="ECO:0000313" key="10">
    <source>
        <dbReference type="Proteomes" id="UP001589628"/>
    </source>
</evidence>
<evidence type="ECO:0000256" key="5">
    <source>
        <dbReference type="ARBA" id="ARBA00023268"/>
    </source>
</evidence>
<comment type="function">
    <text evidence="2">Catalyzes the ADP transfer from ATP to D-glycero-beta-D-manno-heptose 1-phosphate, yielding ADP-D-glycero-beta-D-manno-heptose.</text>
</comment>
<dbReference type="Pfam" id="PF01467">
    <property type="entry name" value="CTP_transf_like"/>
    <property type="match status" value="1"/>
</dbReference>
<dbReference type="InterPro" id="IPR011913">
    <property type="entry name" value="RfaE_dom_I"/>
</dbReference>
<keyword evidence="6" id="KW-0119">Carbohydrate metabolism</keyword>
<evidence type="ECO:0000256" key="1">
    <source>
        <dbReference type="ARBA" id="ARBA00002319"/>
    </source>
</evidence>